<dbReference type="InterPro" id="IPR011333">
    <property type="entry name" value="SKP1/BTB/POZ_sf"/>
</dbReference>
<dbReference type="PROSITE" id="PS50097">
    <property type="entry name" value="BTB"/>
    <property type="match status" value="1"/>
</dbReference>
<evidence type="ECO:0000256" key="3">
    <source>
        <dbReference type="PROSITE-ProRule" id="PRU00042"/>
    </source>
</evidence>
<evidence type="ECO:0000313" key="7">
    <source>
        <dbReference type="EnsemblMetazoa" id="MDOA004233-PB"/>
    </source>
</evidence>
<dbReference type="GO" id="GO:0048513">
    <property type="term" value="P:animal organ development"/>
    <property type="evidence" value="ECO:0007669"/>
    <property type="project" value="UniProtKB-ARBA"/>
</dbReference>
<reference evidence="7" key="1">
    <citation type="submission" date="2020-05" db="UniProtKB">
        <authorList>
            <consortium name="EnsemblMetazoa"/>
        </authorList>
    </citation>
    <scope>IDENTIFICATION</scope>
    <source>
        <strain evidence="7">Aabys</strain>
    </source>
</reference>
<feature type="compositionally biased region" description="Low complexity" evidence="4">
    <location>
        <begin position="633"/>
        <end position="669"/>
    </location>
</feature>
<dbReference type="RefSeq" id="XP_011290782.1">
    <property type="nucleotide sequence ID" value="XM_011292480.2"/>
</dbReference>
<feature type="domain" description="BTB" evidence="5">
    <location>
        <begin position="31"/>
        <end position="112"/>
    </location>
</feature>
<organism evidence="7">
    <name type="scientific">Musca domestica</name>
    <name type="common">House fly</name>
    <dbReference type="NCBI Taxonomy" id="7370"/>
    <lineage>
        <taxon>Eukaryota</taxon>
        <taxon>Metazoa</taxon>
        <taxon>Ecdysozoa</taxon>
        <taxon>Arthropoda</taxon>
        <taxon>Hexapoda</taxon>
        <taxon>Insecta</taxon>
        <taxon>Pterygota</taxon>
        <taxon>Neoptera</taxon>
        <taxon>Endopterygota</taxon>
        <taxon>Diptera</taxon>
        <taxon>Brachycera</taxon>
        <taxon>Muscomorpha</taxon>
        <taxon>Muscoidea</taxon>
        <taxon>Muscidae</taxon>
        <taxon>Musca</taxon>
    </lineage>
</organism>
<dbReference type="PROSITE" id="PS50157">
    <property type="entry name" value="ZINC_FINGER_C2H2_2"/>
    <property type="match status" value="1"/>
</dbReference>
<sequence>MTAENYHLKWDSHHSYLNSSVATLYKNEKYADVVLYSSNSTISTNNSMPIVGISAHKFILSSCSQFFSSIFETSPISSNGSNFHIVLPPDLSHRAIQILVQYMYMGEATVSNDILSEVLKGGEILKIRGLCRTSNPVTNVQTNRSSETIQTSPANGATYNLIRMPLTNGPTSVRYLVEQQASTVSRSLNVSTLPKTSPVIVKSTKPLNTITVPSAVNIGKLAGQHPISVNKHVAIDPGEKCCYTAETTTTSSSSSSSSTTLRDESSSSICNEIGCNDCTRMTTENHATQQILVARDGHAQMENNGNICHTHCPEYLQQTAGNECVEDSQYDQEMHLSSEHAADYNVSSARNENYKYSQHLISTTASSSIAVTVPAQSLPPTTSTQVVVHQDVVTIPTYVAIKEEPSEWMAASSSSASAIHHGNGLHPTSAASSLPSSSSSLNKKTAAQNHEYKMQKIKTETPPQPQATPTSTTSLKMGDGDNCKLISNVANDFETYFSCDICKKVCEDKTSLVRHLETHAAPTPGTSSSFTVPPPPVACETTTVATAAAAAPSKSSYVPKKRRRISQQENTSEHVCLQCDICNTRFETPQEWVRHMSTQHTEVELAIYNNKKDAEKNNQPSTSNHNKKQASNVQQQQQRVQTLISGSTNSNITNSTSVVCTSPPTAASGSSGGAGNGGTGSGISDPNATGYLRSTLSPA</sequence>
<dbReference type="Gene3D" id="3.30.710.10">
    <property type="entry name" value="Potassium Channel Kv1.1, Chain A"/>
    <property type="match status" value="1"/>
</dbReference>
<dbReference type="GeneID" id="101891864"/>
<dbReference type="Gene3D" id="3.30.160.60">
    <property type="entry name" value="Classic Zinc Finger"/>
    <property type="match status" value="1"/>
</dbReference>
<dbReference type="GO" id="GO:0006357">
    <property type="term" value="P:regulation of transcription by RNA polymerase II"/>
    <property type="evidence" value="ECO:0007669"/>
    <property type="project" value="TreeGrafter"/>
</dbReference>
<dbReference type="InterPro" id="IPR051095">
    <property type="entry name" value="Dros_DevTransReg"/>
</dbReference>
<dbReference type="OrthoDB" id="6077919at2759"/>
<dbReference type="VEuPathDB" id="VectorBase:MDOA004233"/>
<evidence type="ECO:0000256" key="2">
    <source>
        <dbReference type="ARBA" id="ARBA00023242"/>
    </source>
</evidence>
<dbReference type="Pfam" id="PF00096">
    <property type="entry name" value="zf-C2H2"/>
    <property type="match status" value="2"/>
</dbReference>
<dbReference type="InterPro" id="IPR000210">
    <property type="entry name" value="BTB/POZ_dom"/>
</dbReference>
<name>A0A1I8MF14_MUSDO</name>
<feature type="compositionally biased region" description="Polar residues" evidence="4">
    <location>
        <begin position="617"/>
        <end position="632"/>
    </location>
</feature>
<keyword evidence="3" id="KW-0862">Zinc</keyword>
<evidence type="ECO:0000259" key="5">
    <source>
        <dbReference type="PROSITE" id="PS50097"/>
    </source>
</evidence>
<feature type="domain" description="C2H2-type" evidence="6">
    <location>
        <begin position="497"/>
        <end position="524"/>
    </location>
</feature>
<feature type="compositionally biased region" description="Gly residues" evidence="4">
    <location>
        <begin position="670"/>
        <end position="681"/>
    </location>
</feature>
<dbReference type="GO" id="GO:0048666">
    <property type="term" value="P:neuron development"/>
    <property type="evidence" value="ECO:0007669"/>
    <property type="project" value="UniProtKB-ARBA"/>
</dbReference>
<gene>
    <name evidence="7" type="primary">101891864</name>
    <name evidence="9" type="synonym">LOC101891864</name>
</gene>
<dbReference type="KEGG" id="mde:101891864"/>
<dbReference type="GO" id="GO:0008270">
    <property type="term" value="F:zinc ion binding"/>
    <property type="evidence" value="ECO:0007669"/>
    <property type="project" value="UniProtKB-KW"/>
</dbReference>
<evidence type="ECO:0000259" key="6">
    <source>
        <dbReference type="PROSITE" id="PS50157"/>
    </source>
</evidence>
<dbReference type="SUPFAM" id="SSF57667">
    <property type="entry name" value="beta-beta-alpha zinc fingers"/>
    <property type="match status" value="1"/>
</dbReference>
<dbReference type="PROSITE" id="PS00028">
    <property type="entry name" value="ZINC_FINGER_C2H2_1"/>
    <property type="match status" value="2"/>
</dbReference>
<dbReference type="SUPFAM" id="SSF54695">
    <property type="entry name" value="POZ domain"/>
    <property type="match status" value="1"/>
</dbReference>
<dbReference type="FunFam" id="3.30.710.10:FF:000154">
    <property type="entry name" value="Uncharacterized protein, isoform A"/>
    <property type="match status" value="1"/>
</dbReference>
<dbReference type="InterPro" id="IPR013087">
    <property type="entry name" value="Znf_C2H2_type"/>
</dbReference>
<keyword evidence="3" id="KW-0863">Zinc-finger</keyword>
<dbReference type="eggNOG" id="KOG1721">
    <property type="taxonomic scope" value="Eukaryota"/>
</dbReference>
<dbReference type="GO" id="GO:0005634">
    <property type="term" value="C:nucleus"/>
    <property type="evidence" value="ECO:0007669"/>
    <property type="project" value="UniProtKB-SubCell"/>
</dbReference>
<keyword evidence="2" id="KW-0539">Nucleus</keyword>
<evidence type="ECO:0000313" key="8">
    <source>
        <dbReference type="Proteomes" id="UP001652621"/>
    </source>
</evidence>
<reference evidence="9" key="2">
    <citation type="submission" date="2025-04" db="UniProtKB">
        <authorList>
            <consortium name="RefSeq"/>
        </authorList>
    </citation>
    <scope>IDENTIFICATION</scope>
    <source>
        <strain evidence="9">Aabys</strain>
    </source>
</reference>
<proteinExistence type="predicted"/>
<feature type="compositionally biased region" description="Polar residues" evidence="4">
    <location>
        <begin position="684"/>
        <end position="699"/>
    </location>
</feature>
<dbReference type="SMART" id="SM00355">
    <property type="entry name" value="ZnF_C2H2"/>
    <property type="match status" value="2"/>
</dbReference>
<keyword evidence="8" id="KW-1185">Reference proteome</keyword>
<protein>
    <submittedName>
        <fullName evidence="9">Uncharacterized protein LOC101891864</fullName>
    </submittedName>
</protein>
<dbReference type="VEuPathDB" id="VectorBase:MDOMA2_013006"/>
<dbReference type="AlphaFoldDB" id="A0A1I8MF14"/>
<feature type="region of interest" description="Disordered" evidence="4">
    <location>
        <begin position="412"/>
        <end position="447"/>
    </location>
</feature>
<accession>A0A1I8MF14</accession>
<evidence type="ECO:0000256" key="4">
    <source>
        <dbReference type="SAM" id="MobiDB-lite"/>
    </source>
</evidence>
<feature type="region of interest" description="Disordered" evidence="4">
    <location>
        <begin position="455"/>
        <end position="474"/>
    </location>
</feature>
<dbReference type="EnsemblMetazoa" id="MDOA004233-RB">
    <property type="protein sequence ID" value="MDOA004233-PB"/>
    <property type="gene ID" value="MDOA004233"/>
</dbReference>
<evidence type="ECO:0000256" key="1">
    <source>
        <dbReference type="ARBA" id="ARBA00004123"/>
    </source>
</evidence>
<dbReference type="SMART" id="SM00225">
    <property type="entry name" value="BTB"/>
    <property type="match status" value="1"/>
</dbReference>
<feature type="region of interest" description="Disordered" evidence="4">
    <location>
        <begin position="614"/>
        <end position="699"/>
    </location>
</feature>
<dbReference type="STRING" id="7370.A0A1I8MF14"/>
<keyword evidence="3" id="KW-0479">Metal-binding</keyword>
<evidence type="ECO:0000313" key="9">
    <source>
        <dbReference type="RefSeq" id="XP_011290782.1"/>
    </source>
</evidence>
<feature type="compositionally biased region" description="Low complexity" evidence="4">
    <location>
        <begin position="427"/>
        <end position="447"/>
    </location>
</feature>
<dbReference type="Proteomes" id="UP001652621">
    <property type="component" value="Unplaced"/>
</dbReference>
<dbReference type="GO" id="GO:0003006">
    <property type="term" value="P:developmental process involved in reproduction"/>
    <property type="evidence" value="ECO:0007669"/>
    <property type="project" value="UniProtKB-ARBA"/>
</dbReference>
<dbReference type="InterPro" id="IPR036236">
    <property type="entry name" value="Znf_C2H2_sf"/>
</dbReference>
<dbReference type="PANTHER" id="PTHR23110:SF93">
    <property type="entry name" value="ZINC FINGER AND BTB DOMAIN-CONTAINING PROTEIN 14-LIKE PROTEIN"/>
    <property type="match status" value="1"/>
</dbReference>
<dbReference type="PANTHER" id="PTHR23110">
    <property type="entry name" value="BTB DOMAIN TRANSCRIPTION FACTOR"/>
    <property type="match status" value="1"/>
</dbReference>
<dbReference type="Pfam" id="PF00651">
    <property type="entry name" value="BTB"/>
    <property type="match status" value="1"/>
</dbReference>
<comment type="subcellular location">
    <subcellularLocation>
        <location evidence="1">Nucleus</location>
    </subcellularLocation>
</comment>